<dbReference type="Gene3D" id="3.40.525.10">
    <property type="entry name" value="CRAL-TRIO lipid binding domain"/>
    <property type="match status" value="1"/>
</dbReference>
<feature type="compositionally biased region" description="Polar residues" evidence="1">
    <location>
        <begin position="165"/>
        <end position="175"/>
    </location>
</feature>
<comment type="caution">
    <text evidence="2">The sequence shown here is derived from an EMBL/GenBank/DDBJ whole genome shotgun (WGS) entry which is preliminary data.</text>
</comment>
<dbReference type="Proteomes" id="UP001148838">
    <property type="component" value="Unassembled WGS sequence"/>
</dbReference>
<name>A0ABQ8RYV2_PERAM</name>
<sequence>MKALLYQNSVDTEEDLAAQIAAGVVRDNAHDLQWSLIRRMILCRQGNGGHFEQLLRSLRGQKIWLEKDFSVETRKKRKLLIPYLKEARKRGQFAMLSFDKLIINGKSYDLDYCQRNFNSDNNWILKTRRSEETQSNDFSTEQRNNTGGKNARKSADYEERRKRQQPSVCRQSANSSTCKQLVPEIDVQATSTLHSKSTDGRGNRISQESSRRESSASTKGSCQNPGPSTAIGLLEQVSFRKNDLIGELNKTNKKTGKIDDLFTKIKKYFTHMPQMTPDYERVVCIGVLSNDPTDFVLEDWFRMAMMTFEVRMCEDYSLRDIFIIDLAHYTLGHVTKVTFPCMKKAEACIMKSGSTRLSHSLVACMRESSSNLVPRRDPSVYQRNGNRMVPDQDSKAVRLEENHVKTIPQYIPIRSGPDQLTEHSCPVRCSGSVHPTGLHQVLLIHLRVRQQRQKEQLHEEELADQR</sequence>
<evidence type="ECO:0000313" key="2">
    <source>
        <dbReference type="EMBL" id="KAJ4426927.1"/>
    </source>
</evidence>
<dbReference type="InterPro" id="IPR036865">
    <property type="entry name" value="CRAL-TRIO_dom_sf"/>
</dbReference>
<accession>A0ABQ8RYV2</accession>
<evidence type="ECO:0000256" key="1">
    <source>
        <dbReference type="SAM" id="MobiDB-lite"/>
    </source>
</evidence>
<proteinExistence type="predicted"/>
<feature type="region of interest" description="Disordered" evidence="1">
    <location>
        <begin position="128"/>
        <end position="175"/>
    </location>
</feature>
<feature type="compositionally biased region" description="Polar residues" evidence="1">
    <location>
        <begin position="133"/>
        <end position="148"/>
    </location>
</feature>
<dbReference type="SUPFAM" id="SSF52087">
    <property type="entry name" value="CRAL/TRIO domain"/>
    <property type="match status" value="1"/>
</dbReference>
<reference evidence="2 3" key="1">
    <citation type="journal article" date="2022" name="Allergy">
        <title>Genome assembly and annotation of Periplaneta americana reveal a comprehensive cockroach allergen profile.</title>
        <authorList>
            <person name="Wang L."/>
            <person name="Xiong Q."/>
            <person name="Saelim N."/>
            <person name="Wang L."/>
            <person name="Nong W."/>
            <person name="Wan A.T."/>
            <person name="Shi M."/>
            <person name="Liu X."/>
            <person name="Cao Q."/>
            <person name="Hui J.H.L."/>
            <person name="Sookrung N."/>
            <person name="Leung T.F."/>
            <person name="Tungtrongchitr A."/>
            <person name="Tsui S.K.W."/>
        </authorList>
    </citation>
    <scope>NUCLEOTIDE SEQUENCE [LARGE SCALE GENOMIC DNA]</scope>
    <source>
        <strain evidence="2">PWHHKU_190912</strain>
    </source>
</reference>
<evidence type="ECO:0000313" key="3">
    <source>
        <dbReference type="Proteomes" id="UP001148838"/>
    </source>
</evidence>
<feature type="region of interest" description="Disordered" evidence="1">
    <location>
        <begin position="190"/>
        <end position="228"/>
    </location>
</feature>
<organism evidence="2 3">
    <name type="scientific">Periplaneta americana</name>
    <name type="common">American cockroach</name>
    <name type="synonym">Blatta americana</name>
    <dbReference type="NCBI Taxonomy" id="6978"/>
    <lineage>
        <taxon>Eukaryota</taxon>
        <taxon>Metazoa</taxon>
        <taxon>Ecdysozoa</taxon>
        <taxon>Arthropoda</taxon>
        <taxon>Hexapoda</taxon>
        <taxon>Insecta</taxon>
        <taxon>Pterygota</taxon>
        <taxon>Neoptera</taxon>
        <taxon>Polyneoptera</taxon>
        <taxon>Dictyoptera</taxon>
        <taxon>Blattodea</taxon>
        <taxon>Blattoidea</taxon>
        <taxon>Blattidae</taxon>
        <taxon>Blattinae</taxon>
        <taxon>Periplaneta</taxon>
    </lineage>
</organism>
<protein>
    <submittedName>
        <fullName evidence="2">Uncharacterized protein</fullName>
    </submittedName>
</protein>
<gene>
    <name evidence="2" type="ORF">ANN_26726</name>
</gene>
<keyword evidence="3" id="KW-1185">Reference proteome</keyword>
<dbReference type="EMBL" id="JAJSOF020000039">
    <property type="protein sequence ID" value="KAJ4426927.1"/>
    <property type="molecule type" value="Genomic_DNA"/>
</dbReference>
<feature type="compositionally biased region" description="Polar residues" evidence="1">
    <location>
        <begin position="218"/>
        <end position="227"/>
    </location>
</feature>